<accession>A0A2N5VK37</accession>
<evidence type="ECO:0000313" key="3">
    <source>
        <dbReference type="Proteomes" id="UP000235388"/>
    </source>
</evidence>
<evidence type="ECO:0000313" key="4">
    <source>
        <dbReference type="Proteomes" id="UP000235392"/>
    </source>
</evidence>
<protein>
    <submittedName>
        <fullName evidence="2">Uncharacterized protein</fullName>
    </submittedName>
</protein>
<dbReference type="EMBL" id="PGCJ01000870">
    <property type="protein sequence ID" value="PLW16429.1"/>
    <property type="molecule type" value="Genomic_DNA"/>
</dbReference>
<keyword evidence="3" id="KW-1185">Reference proteome</keyword>
<name>A0A2N5VK37_9BASI</name>
<evidence type="ECO:0000313" key="1">
    <source>
        <dbReference type="EMBL" id="PLW16429.1"/>
    </source>
</evidence>
<gene>
    <name evidence="1" type="ORF">PCANC_18958</name>
    <name evidence="2" type="ORF">PCASD_01733</name>
</gene>
<dbReference type="EMBL" id="PGCI01000011">
    <property type="protein sequence ID" value="PLW50342.1"/>
    <property type="molecule type" value="Genomic_DNA"/>
</dbReference>
<sequence>MTTLVQALLRGELKLKISHRIRLVVGAEDLVAGKDVRRGYSVGSQQRRLTKSDITSRLQHYRSARTGSINLRCGSLELIRLPVVHPPIQRVHSRKLKHVGVVAGSRRGMVRELITSVVPPLGCKLTYDLSCGFTSLGSGSGQS</sequence>
<dbReference type="Proteomes" id="UP000235392">
    <property type="component" value="Unassembled WGS sequence"/>
</dbReference>
<dbReference type="AlphaFoldDB" id="A0A2N5VK37"/>
<proteinExistence type="predicted"/>
<dbReference type="Proteomes" id="UP000235388">
    <property type="component" value="Unassembled WGS sequence"/>
</dbReference>
<reference evidence="3 4" key="1">
    <citation type="submission" date="2017-11" db="EMBL/GenBank/DDBJ databases">
        <title>De novo assembly and phasing of dikaryotic genomes from two isolates of Puccinia coronata f. sp. avenae, the causal agent of oat crown rust.</title>
        <authorList>
            <person name="Miller M.E."/>
            <person name="Zhang Y."/>
            <person name="Omidvar V."/>
            <person name="Sperschneider J."/>
            <person name="Schwessinger B."/>
            <person name="Raley C."/>
            <person name="Palmer J.M."/>
            <person name="Garnica D."/>
            <person name="Upadhyaya N."/>
            <person name="Rathjen J."/>
            <person name="Taylor J.M."/>
            <person name="Park R.F."/>
            <person name="Dodds P.N."/>
            <person name="Hirsch C.D."/>
            <person name="Kianian S.F."/>
            <person name="Figueroa M."/>
        </authorList>
    </citation>
    <scope>NUCLEOTIDE SEQUENCE [LARGE SCALE GENOMIC DNA]</scope>
    <source>
        <strain evidence="1">12NC29</strain>
        <strain evidence="2">12SD80</strain>
    </source>
</reference>
<organism evidence="2 4">
    <name type="scientific">Puccinia coronata f. sp. avenae</name>
    <dbReference type="NCBI Taxonomy" id="200324"/>
    <lineage>
        <taxon>Eukaryota</taxon>
        <taxon>Fungi</taxon>
        <taxon>Dikarya</taxon>
        <taxon>Basidiomycota</taxon>
        <taxon>Pucciniomycotina</taxon>
        <taxon>Pucciniomycetes</taxon>
        <taxon>Pucciniales</taxon>
        <taxon>Pucciniaceae</taxon>
        <taxon>Puccinia</taxon>
    </lineage>
</organism>
<comment type="caution">
    <text evidence="2">The sequence shown here is derived from an EMBL/GenBank/DDBJ whole genome shotgun (WGS) entry which is preliminary data.</text>
</comment>
<evidence type="ECO:0000313" key="2">
    <source>
        <dbReference type="EMBL" id="PLW50342.1"/>
    </source>
</evidence>